<feature type="binding site" evidence="9">
    <location>
        <position position="131"/>
    </location>
    <ligand>
        <name>substrate</name>
    </ligand>
</feature>
<comment type="pathway">
    <text evidence="2 9">Cofactor biosynthesis; biotin biosynthesis.</text>
</comment>
<dbReference type="OrthoDB" id="9807157at2"/>
<feature type="modified residue" description="N6-(pyridoxal phosphate)lysine" evidence="9 10">
    <location>
        <position position="236"/>
    </location>
</feature>
<evidence type="ECO:0000256" key="7">
    <source>
        <dbReference type="ARBA" id="ARBA00022898"/>
    </source>
</evidence>
<keyword evidence="6 9" id="KW-0093">Biotin biosynthesis</keyword>
<protein>
    <recommendedName>
        <fullName evidence="9">8-amino-7-oxononanoate synthase</fullName>
        <shortName evidence="9">AONS</shortName>
        <ecNumber evidence="9">2.3.1.47</ecNumber>
    </recommendedName>
    <alternativeName>
        <fullName evidence="9">7-keto-8-amino-pelargonic acid synthase</fullName>
        <shortName evidence="9">7-KAP synthase</shortName>
        <shortName evidence="9">KAPA synthase</shortName>
    </alternativeName>
    <alternativeName>
        <fullName evidence="9">8-amino-7-ketopelargonate synthase</fullName>
    </alternativeName>
</protein>
<comment type="subunit">
    <text evidence="4 9">Homodimer.</text>
</comment>
<dbReference type="InterPro" id="IPR004723">
    <property type="entry name" value="AONS_Archaea/Proteobacteria"/>
</dbReference>
<feature type="binding site" evidence="9">
    <location>
        <position position="18"/>
    </location>
    <ligand>
        <name>substrate</name>
    </ligand>
</feature>
<feature type="binding site" evidence="9">
    <location>
        <position position="176"/>
    </location>
    <ligand>
        <name>pyridoxal 5'-phosphate</name>
        <dbReference type="ChEBI" id="CHEBI:597326"/>
    </ligand>
</feature>
<dbReference type="PANTHER" id="PTHR13693">
    <property type="entry name" value="CLASS II AMINOTRANSFERASE/8-AMINO-7-OXONONANOATE SYNTHASE"/>
    <property type="match status" value="1"/>
</dbReference>
<dbReference type="UniPathway" id="UPA00078"/>
<dbReference type="Gene3D" id="3.90.1150.10">
    <property type="entry name" value="Aspartate Aminotransferase, domain 1"/>
    <property type="match status" value="1"/>
</dbReference>
<dbReference type="SUPFAM" id="SSF53383">
    <property type="entry name" value="PLP-dependent transferases"/>
    <property type="match status" value="1"/>
</dbReference>
<dbReference type="GO" id="GO:0030170">
    <property type="term" value="F:pyridoxal phosphate binding"/>
    <property type="evidence" value="ECO:0007669"/>
    <property type="project" value="UniProtKB-UniRule"/>
</dbReference>
<comment type="cofactor">
    <cofactor evidence="1 9 10">
        <name>pyridoxal 5'-phosphate</name>
        <dbReference type="ChEBI" id="CHEBI:597326"/>
    </cofactor>
</comment>
<gene>
    <name evidence="9" type="primary">bioF</name>
    <name evidence="12" type="ORF">SAMN04488052_104256</name>
</gene>
<keyword evidence="7 9" id="KW-0663">Pyridoxal phosphate</keyword>
<dbReference type="InterPro" id="IPR022834">
    <property type="entry name" value="AONS_Proteobacteria"/>
</dbReference>
<sequence>MWDLDGELSELRAAGLERRSRALEPLDAVTLRTPDGNALLAFCSNDYLGLSHAPEVVAAFRAGVDRSGVGSGAAHLVTGHRPEHEALEAELADWLGCDRALLFSTGYMANLGVIAALLGRGDLVLQDRLNHASLLDAGLLSGARMQRYRHADAAHLADCMQRAARRRLVVTDGVFSMDGDVAPLVDLLETARGNEGVLMVDDAHGLGVLGDQGRGSLAEAGLGQCDVPLLVGTLGKAFGTAGAFVAGPDQWIELVLQKARTAIYTTASPPAVAAATRAALALIRDDDGRRQHLHALIRRFRDGADALGLRLMPSRTAIQPVVVGDAGAAVAASRALERRGLLVTAIRPPTVPRGSARLRITLSAAHGEAQVDRLLDGLAAIRPMLEAE</sequence>
<evidence type="ECO:0000256" key="10">
    <source>
        <dbReference type="PIRSR" id="PIRSR604723-51"/>
    </source>
</evidence>
<dbReference type="PANTHER" id="PTHR13693:SF100">
    <property type="entry name" value="8-AMINO-7-OXONONANOATE SYNTHASE"/>
    <property type="match status" value="1"/>
</dbReference>
<evidence type="ECO:0000256" key="9">
    <source>
        <dbReference type="HAMAP-Rule" id="MF_01693"/>
    </source>
</evidence>
<reference evidence="12 13" key="1">
    <citation type="submission" date="2016-10" db="EMBL/GenBank/DDBJ databases">
        <authorList>
            <person name="de Groot N.N."/>
        </authorList>
    </citation>
    <scope>NUCLEOTIDE SEQUENCE [LARGE SCALE GENOMIC DNA]</scope>
    <source>
        <strain evidence="12 13">CGMCC 1.6291</strain>
    </source>
</reference>
<dbReference type="STRING" id="406100.SAMN04488052_104256"/>
<dbReference type="PROSITE" id="PS00599">
    <property type="entry name" value="AA_TRANSFER_CLASS_2"/>
    <property type="match status" value="1"/>
</dbReference>
<dbReference type="GO" id="GO:0008710">
    <property type="term" value="F:8-amino-7-oxononanoate synthase activity"/>
    <property type="evidence" value="ECO:0007669"/>
    <property type="project" value="UniProtKB-UniRule"/>
</dbReference>
<accession>A0A1H8TK94</accession>
<feature type="domain" description="Aminotransferase class I/classII large" evidence="11">
    <location>
        <begin position="40"/>
        <end position="377"/>
    </location>
</feature>
<dbReference type="EMBL" id="FOEG01000004">
    <property type="protein sequence ID" value="SEO91206.1"/>
    <property type="molecule type" value="Genomic_DNA"/>
</dbReference>
<evidence type="ECO:0000256" key="1">
    <source>
        <dbReference type="ARBA" id="ARBA00001933"/>
    </source>
</evidence>
<keyword evidence="13" id="KW-1185">Reference proteome</keyword>
<dbReference type="GO" id="GO:0009102">
    <property type="term" value="P:biotin biosynthetic process"/>
    <property type="evidence" value="ECO:0007669"/>
    <property type="project" value="UniProtKB-UniRule"/>
</dbReference>
<evidence type="ECO:0000313" key="13">
    <source>
        <dbReference type="Proteomes" id="UP000199657"/>
    </source>
</evidence>
<dbReference type="AlphaFoldDB" id="A0A1H8TK94"/>
<dbReference type="HAMAP" id="MF_01693">
    <property type="entry name" value="BioF_aminotrans_2"/>
    <property type="match status" value="1"/>
</dbReference>
<evidence type="ECO:0000256" key="5">
    <source>
        <dbReference type="ARBA" id="ARBA00022679"/>
    </source>
</evidence>
<evidence type="ECO:0000256" key="3">
    <source>
        <dbReference type="ARBA" id="ARBA00010008"/>
    </source>
</evidence>
<feature type="binding site" evidence="9">
    <location>
        <begin position="106"/>
        <end position="107"/>
    </location>
    <ligand>
        <name>pyridoxal 5'-phosphate</name>
        <dbReference type="ChEBI" id="CHEBI:597326"/>
    </ligand>
</feature>
<dbReference type="InterPro" id="IPR015421">
    <property type="entry name" value="PyrdxlP-dep_Trfase_major"/>
</dbReference>
<dbReference type="InterPro" id="IPR050087">
    <property type="entry name" value="AON_synthase_class-II"/>
</dbReference>
<evidence type="ECO:0000313" key="12">
    <source>
        <dbReference type="EMBL" id="SEO91206.1"/>
    </source>
</evidence>
<evidence type="ECO:0000259" key="11">
    <source>
        <dbReference type="Pfam" id="PF00155"/>
    </source>
</evidence>
<evidence type="ECO:0000256" key="8">
    <source>
        <dbReference type="ARBA" id="ARBA00047715"/>
    </source>
</evidence>
<evidence type="ECO:0000256" key="4">
    <source>
        <dbReference type="ARBA" id="ARBA00011738"/>
    </source>
</evidence>
<dbReference type="InterPro" id="IPR004839">
    <property type="entry name" value="Aminotransferase_I/II_large"/>
</dbReference>
<dbReference type="RefSeq" id="WP_091643627.1">
    <property type="nucleotide sequence ID" value="NZ_FOEG01000004.1"/>
</dbReference>
<dbReference type="InterPro" id="IPR015422">
    <property type="entry name" value="PyrdxlP-dep_Trfase_small"/>
</dbReference>
<feature type="binding site" evidence="9">
    <location>
        <position position="350"/>
    </location>
    <ligand>
        <name>substrate</name>
    </ligand>
</feature>
<evidence type="ECO:0000256" key="2">
    <source>
        <dbReference type="ARBA" id="ARBA00004746"/>
    </source>
</evidence>
<comment type="similarity">
    <text evidence="3 9">Belongs to the class-II pyridoxal-phosphate-dependent aminotransferase family. BioF subfamily.</text>
</comment>
<dbReference type="Proteomes" id="UP000199657">
    <property type="component" value="Unassembled WGS sequence"/>
</dbReference>
<comment type="catalytic activity">
    <reaction evidence="8 9">
        <text>6-carboxyhexanoyl-[ACP] + L-alanine + H(+) = (8S)-8-amino-7-oxononanoate + holo-[ACP] + CO2</text>
        <dbReference type="Rhea" id="RHEA:42288"/>
        <dbReference type="Rhea" id="RHEA-COMP:9685"/>
        <dbReference type="Rhea" id="RHEA-COMP:9955"/>
        <dbReference type="ChEBI" id="CHEBI:15378"/>
        <dbReference type="ChEBI" id="CHEBI:16526"/>
        <dbReference type="ChEBI" id="CHEBI:57972"/>
        <dbReference type="ChEBI" id="CHEBI:64479"/>
        <dbReference type="ChEBI" id="CHEBI:78846"/>
        <dbReference type="ChEBI" id="CHEBI:149468"/>
        <dbReference type="EC" id="2.3.1.47"/>
    </reaction>
</comment>
<comment type="function">
    <text evidence="9">Catalyzes the decarboxylative condensation of pimeloyl-[acyl-carrier protein] and L-alanine to produce 8-amino-7-oxononanoate (AON), [acyl-carrier protein], and carbon dioxide.</text>
</comment>
<keyword evidence="5 9" id="KW-0808">Transferase</keyword>
<feature type="binding site" evidence="9">
    <location>
        <position position="204"/>
    </location>
    <ligand>
        <name>pyridoxal 5'-phosphate</name>
        <dbReference type="ChEBI" id="CHEBI:597326"/>
    </ligand>
</feature>
<dbReference type="Gene3D" id="3.40.640.10">
    <property type="entry name" value="Type I PLP-dependent aspartate aminotransferase-like (Major domain)"/>
    <property type="match status" value="1"/>
</dbReference>
<dbReference type="InterPro" id="IPR015424">
    <property type="entry name" value="PyrdxlP-dep_Trfase"/>
</dbReference>
<feature type="binding site" evidence="9">
    <location>
        <position position="233"/>
    </location>
    <ligand>
        <name>pyridoxal 5'-phosphate</name>
        <dbReference type="ChEBI" id="CHEBI:597326"/>
    </ligand>
</feature>
<dbReference type="EC" id="2.3.1.47" evidence="9"/>
<dbReference type="InterPro" id="IPR001917">
    <property type="entry name" value="Aminotrans_II_pyridoxalP_BS"/>
</dbReference>
<dbReference type="Pfam" id="PF00155">
    <property type="entry name" value="Aminotran_1_2"/>
    <property type="match status" value="1"/>
</dbReference>
<evidence type="ECO:0000256" key="6">
    <source>
        <dbReference type="ARBA" id="ARBA00022756"/>
    </source>
</evidence>
<dbReference type="NCBIfam" id="TIGR00858">
    <property type="entry name" value="bioF"/>
    <property type="match status" value="1"/>
</dbReference>
<name>A0A1H8TK94_9GAMM</name>
<organism evidence="12 13">
    <name type="scientific">Aquisalimonas asiatica</name>
    <dbReference type="NCBI Taxonomy" id="406100"/>
    <lineage>
        <taxon>Bacteria</taxon>
        <taxon>Pseudomonadati</taxon>
        <taxon>Pseudomonadota</taxon>
        <taxon>Gammaproteobacteria</taxon>
        <taxon>Chromatiales</taxon>
        <taxon>Ectothiorhodospiraceae</taxon>
        <taxon>Aquisalimonas</taxon>
    </lineage>
</organism>
<proteinExistence type="inferred from homology"/>